<dbReference type="SMART" id="SM00382">
    <property type="entry name" value="AAA"/>
    <property type="match status" value="1"/>
</dbReference>
<dbReference type="InterPro" id="IPR027417">
    <property type="entry name" value="P-loop_NTPase"/>
</dbReference>
<proteinExistence type="predicted"/>
<dbReference type="InterPro" id="IPR045735">
    <property type="entry name" value="Spore_III_AA_AAA+_ATPase"/>
</dbReference>
<reference evidence="5 6" key="1">
    <citation type="submission" date="2016-10" db="EMBL/GenBank/DDBJ databases">
        <authorList>
            <person name="de Groot N.N."/>
        </authorList>
    </citation>
    <scope>NUCLEOTIDE SEQUENCE [LARGE SCALE GENOMIC DNA]</scope>
    <source>
        <strain evidence="5 6">DSM 17074</strain>
    </source>
</reference>
<evidence type="ECO:0000313" key="6">
    <source>
        <dbReference type="Proteomes" id="UP000199139"/>
    </source>
</evidence>
<evidence type="ECO:0000313" key="4">
    <source>
        <dbReference type="EMBL" id="GEM04419.1"/>
    </source>
</evidence>
<accession>A0A1I6PSB1</accession>
<dbReference type="SUPFAM" id="SSF52540">
    <property type="entry name" value="P-loop containing nucleoside triphosphate hydrolases"/>
    <property type="match status" value="1"/>
</dbReference>
<dbReference type="EMBL" id="BJWJ01000012">
    <property type="protein sequence ID" value="GEM04419.1"/>
    <property type="molecule type" value="Genomic_DNA"/>
</dbReference>
<dbReference type="Proteomes" id="UP000199139">
    <property type="component" value="Unassembled WGS sequence"/>
</dbReference>
<dbReference type="PANTHER" id="PTHR20953:SF3">
    <property type="entry name" value="P-LOOP CONTAINING NUCLEOSIDE TRIPHOSPHATE HYDROLASES SUPERFAMILY PROTEIN"/>
    <property type="match status" value="1"/>
</dbReference>
<gene>
    <name evidence="4" type="primary">spoIIIAA</name>
    <name evidence="4" type="ORF">HMI01_14070</name>
    <name evidence="5" type="ORF">SAMN05421668_102173</name>
</gene>
<keyword evidence="1" id="KW-0547">Nucleotide-binding</keyword>
<evidence type="ECO:0000256" key="2">
    <source>
        <dbReference type="ARBA" id="ARBA00022840"/>
    </source>
</evidence>
<evidence type="ECO:0000259" key="3">
    <source>
        <dbReference type="SMART" id="SM00382"/>
    </source>
</evidence>
<dbReference type="OrthoDB" id="9768243at2"/>
<dbReference type="PANTHER" id="PTHR20953">
    <property type="entry name" value="KINASE-RELATED"/>
    <property type="match status" value="1"/>
</dbReference>
<dbReference type="InterPro" id="IPR003593">
    <property type="entry name" value="AAA+_ATPase"/>
</dbReference>
<name>A0A1I6PSB1_9BACI</name>
<evidence type="ECO:0000313" key="7">
    <source>
        <dbReference type="Proteomes" id="UP000321773"/>
    </source>
</evidence>
<dbReference type="EMBL" id="FPAI01000002">
    <property type="protein sequence ID" value="SFS43093.1"/>
    <property type="molecule type" value="Genomic_DNA"/>
</dbReference>
<dbReference type="Proteomes" id="UP000321773">
    <property type="component" value="Unassembled WGS sequence"/>
</dbReference>
<dbReference type="GO" id="GO:0005524">
    <property type="term" value="F:ATP binding"/>
    <property type="evidence" value="ECO:0007669"/>
    <property type="project" value="UniProtKB-KW"/>
</dbReference>
<evidence type="ECO:0000256" key="1">
    <source>
        <dbReference type="ARBA" id="ARBA00022741"/>
    </source>
</evidence>
<sequence length="296" mass="33863">MVPIEVLSLFTHEVKTMLMDGEKTRGPIEEIRVRVFEPVECIDRLGFYPLDYVMNEERFRIILDQLFQSSRYRFTRELREGFITLSGGHRVGLCGEVVMNGDGIDHIETITSLNIRIQHNKHVPFRLSHRQLFQENRYVNTLIIGPPNSGKTSLLRFLIQSINDDHLPYSKKIGVIDERKEILPAMSYRPSTTLRVDAFSGCPKHLALPLIIRAMSPELIVIDEIATHQDVEALLDGMKAGVSLICTVHGTSYDDVCSRLFFHQIIKHHLFDYCVTLDPARRGIVSIKSIVKRAII</sequence>
<feature type="domain" description="AAA+ ATPase" evidence="3">
    <location>
        <begin position="137"/>
        <end position="272"/>
    </location>
</feature>
<evidence type="ECO:0000313" key="5">
    <source>
        <dbReference type="EMBL" id="SFS43093.1"/>
    </source>
</evidence>
<dbReference type="STRING" id="306541.SAMN05421668_102173"/>
<protein>
    <submittedName>
        <fullName evidence="5">Stage III sporulation protein AA</fullName>
    </submittedName>
</protein>
<organism evidence="5 6">
    <name type="scientific">Halolactibacillus miurensis</name>
    <dbReference type="NCBI Taxonomy" id="306541"/>
    <lineage>
        <taxon>Bacteria</taxon>
        <taxon>Bacillati</taxon>
        <taxon>Bacillota</taxon>
        <taxon>Bacilli</taxon>
        <taxon>Bacillales</taxon>
        <taxon>Bacillaceae</taxon>
        <taxon>Halolactibacillus</taxon>
    </lineage>
</organism>
<dbReference type="RefSeq" id="WP_062319184.1">
    <property type="nucleotide sequence ID" value="NZ_BJWJ01000012.1"/>
</dbReference>
<dbReference type="AlphaFoldDB" id="A0A1I6PSB1"/>
<reference evidence="4 7" key="2">
    <citation type="submission" date="2019-07" db="EMBL/GenBank/DDBJ databases">
        <title>Whole genome shotgun sequence of Halolactibacillus miurensis NBRC 100873.</title>
        <authorList>
            <person name="Hosoyama A."/>
            <person name="Uohara A."/>
            <person name="Ohji S."/>
            <person name="Ichikawa N."/>
        </authorList>
    </citation>
    <scope>NUCLEOTIDE SEQUENCE [LARGE SCALE GENOMIC DNA]</scope>
    <source>
        <strain evidence="4 7">NBRC 100873</strain>
    </source>
</reference>
<keyword evidence="2" id="KW-0067">ATP-binding</keyword>
<keyword evidence="7" id="KW-1185">Reference proteome</keyword>
<dbReference type="Gene3D" id="3.40.50.300">
    <property type="entry name" value="P-loop containing nucleotide triphosphate hydrolases"/>
    <property type="match status" value="1"/>
</dbReference>
<dbReference type="Pfam" id="PF19568">
    <property type="entry name" value="Spore_III_AA"/>
    <property type="match status" value="1"/>
</dbReference>